<dbReference type="InterPro" id="IPR036691">
    <property type="entry name" value="Endo/exonu/phosph_ase_sf"/>
</dbReference>
<reference evidence="2" key="1">
    <citation type="submission" date="2019-04" db="EMBL/GenBank/DDBJ databases">
        <title>Genome assembly of Zosterops borbonicus 15179.</title>
        <authorList>
            <person name="Leroy T."/>
            <person name="Anselmetti Y."/>
            <person name="Tilak M.-K."/>
            <person name="Nabholz B."/>
        </authorList>
    </citation>
    <scope>NUCLEOTIDE SEQUENCE</scope>
    <source>
        <strain evidence="2">HGM_15179</strain>
        <tissue evidence="2">Muscle</tissue>
    </source>
</reference>
<evidence type="ECO:0000259" key="1">
    <source>
        <dbReference type="Pfam" id="PF03372"/>
    </source>
</evidence>
<dbReference type="InterPro" id="IPR005135">
    <property type="entry name" value="Endo/exonuclease/phosphatase"/>
</dbReference>
<sequence length="202" mass="23317">MVQQQSCDVVAITETWWDDSQSWSTALDGYRLFRRDRKGRRELRGRIKRKSNRADIQLGVCYRPPNQEEEVDNIFYKQLENISGSPALVLVGDFNLPDICWELITPEKRQSRKILDGKTTCPQVRTTGLVDGIREQNGPLAIQEEAVRELLRCLDFHKSMGPDGIHPRVMRELADELAKPLSIIYQQSWLTGEFQMPGSWPM</sequence>
<dbReference type="Pfam" id="PF03372">
    <property type="entry name" value="Exo_endo_phos"/>
    <property type="match status" value="1"/>
</dbReference>
<dbReference type="OrthoDB" id="416454at2759"/>
<dbReference type="PANTHER" id="PTHR33395">
    <property type="entry name" value="TRANSCRIPTASE, PUTATIVE-RELATED-RELATED"/>
    <property type="match status" value="1"/>
</dbReference>
<dbReference type="EMBL" id="SWJQ01000821">
    <property type="protein sequence ID" value="TRZ10660.1"/>
    <property type="molecule type" value="Genomic_DNA"/>
</dbReference>
<name>A0A8K1G337_9PASS</name>
<dbReference type="SUPFAM" id="SSF56219">
    <property type="entry name" value="DNase I-like"/>
    <property type="match status" value="1"/>
</dbReference>
<dbReference type="AlphaFoldDB" id="A0A8K1G337"/>
<dbReference type="GO" id="GO:0031012">
    <property type="term" value="C:extracellular matrix"/>
    <property type="evidence" value="ECO:0007669"/>
    <property type="project" value="TreeGrafter"/>
</dbReference>
<comment type="caution">
    <text evidence="2">The sequence shown here is derived from an EMBL/GenBank/DDBJ whole genome shotgun (WGS) entry which is preliminary data.</text>
</comment>
<gene>
    <name evidence="2" type="ORF">HGM15179_016453</name>
</gene>
<dbReference type="Gene3D" id="3.60.10.10">
    <property type="entry name" value="Endonuclease/exonuclease/phosphatase"/>
    <property type="match status" value="1"/>
</dbReference>
<dbReference type="GO" id="GO:0061343">
    <property type="term" value="P:cell adhesion involved in heart morphogenesis"/>
    <property type="evidence" value="ECO:0007669"/>
    <property type="project" value="TreeGrafter"/>
</dbReference>
<protein>
    <recommendedName>
        <fullName evidence="1">Endonuclease/exonuclease/phosphatase domain-containing protein</fullName>
    </recommendedName>
</protein>
<dbReference type="GO" id="GO:0007508">
    <property type="term" value="P:larval heart development"/>
    <property type="evidence" value="ECO:0007669"/>
    <property type="project" value="TreeGrafter"/>
</dbReference>
<proteinExistence type="predicted"/>
<organism evidence="2 3">
    <name type="scientific">Zosterops borbonicus</name>
    <dbReference type="NCBI Taxonomy" id="364589"/>
    <lineage>
        <taxon>Eukaryota</taxon>
        <taxon>Metazoa</taxon>
        <taxon>Chordata</taxon>
        <taxon>Craniata</taxon>
        <taxon>Vertebrata</taxon>
        <taxon>Euteleostomi</taxon>
        <taxon>Archelosauria</taxon>
        <taxon>Archosauria</taxon>
        <taxon>Dinosauria</taxon>
        <taxon>Saurischia</taxon>
        <taxon>Theropoda</taxon>
        <taxon>Coelurosauria</taxon>
        <taxon>Aves</taxon>
        <taxon>Neognathae</taxon>
        <taxon>Neoaves</taxon>
        <taxon>Telluraves</taxon>
        <taxon>Australaves</taxon>
        <taxon>Passeriformes</taxon>
        <taxon>Sylvioidea</taxon>
        <taxon>Zosteropidae</taxon>
        <taxon>Zosterops</taxon>
    </lineage>
</organism>
<evidence type="ECO:0000313" key="3">
    <source>
        <dbReference type="Proteomes" id="UP000796761"/>
    </source>
</evidence>
<dbReference type="PANTHER" id="PTHR33395:SF22">
    <property type="entry name" value="REVERSE TRANSCRIPTASE DOMAIN-CONTAINING PROTEIN"/>
    <property type="match status" value="1"/>
</dbReference>
<keyword evidence="3" id="KW-1185">Reference proteome</keyword>
<evidence type="ECO:0000313" key="2">
    <source>
        <dbReference type="EMBL" id="TRZ10660.1"/>
    </source>
</evidence>
<feature type="domain" description="Endonuclease/exonuclease/phosphatase" evidence="1">
    <location>
        <begin position="2"/>
        <end position="116"/>
    </location>
</feature>
<dbReference type="GO" id="GO:0003824">
    <property type="term" value="F:catalytic activity"/>
    <property type="evidence" value="ECO:0007669"/>
    <property type="project" value="InterPro"/>
</dbReference>
<accession>A0A8K1G337</accession>
<dbReference type="Proteomes" id="UP000796761">
    <property type="component" value="Unassembled WGS sequence"/>
</dbReference>